<gene>
    <name evidence="4" type="ORF">MCOR_4062</name>
</gene>
<evidence type="ECO:0000256" key="1">
    <source>
        <dbReference type="ARBA" id="ARBA00022468"/>
    </source>
</evidence>
<reference evidence="4 5" key="1">
    <citation type="submission" date="2020-06" db="EMBL/GenBank/DDBJ databases">
        <authorList>
            <person name="Li R."/>
            <person name="Bekaert M."/>
        </authorList>
    </citation>
    <scope>NUCLEOTIDE SEQUENCE [LARGE SCALE GENOMIC DNA]</scope>
    <source>
        <strain evidence="5">wild</strain>
    </source>
</reference>
<dbReference type="InterPro" id="IPR039930">
    <property type="entry name" value="RALGAPB"/>
</dbReference>
<name>A0A6J8A8P2_MYTCO</name>
<dbReference type="EMBL" id="CACVKT020000734">
    <property type="protein sequence ID" value="CAC5362239.1"/>
    <property type="molecule type" value="Genomic_DNA"/>
</dbReference>
<evidence type="ECO:0000313" key="5">
    <source>
        <dbReference type="Proteomes" id="UP000507470"/>
    </source>
</evidence>
<dbReference type="PANTHER" id="PTHR21344">
    <property type="entry name" value="RAL GTPASE-ACTIVATING PROTEIN SUBUNIT BETA"/>
    <property type="match status" value="1"/>
</dbReference>
<feature type="region of interest" description="Disordered" evidence="2">
    <location>
        <begin position="1376"/>
        <end position="1400"/>
    </location>
</feature>
<protein>
    <submittedName>
        <fullName evidence="4">Ral GTPase-activating protein subunit beta</fullName>
    </submittedName>
</protein>
<dbReference type="Proteomes" id="UP000507470">
    <property type="component" value="Unassembled WGS sequence"/>
</dbReference>
<sequence>MYCEWASLQGEIQCDKANQSVLHKFPATVGRDVAYTVVKSIAQNLSIAGSNSEPSHLVSDKEVKWTMEVLCFGLSLPLTEQDTIKECVGVYCDWLSACTEPKACVPKPVMENPNPYTQDIIHHLLNLFVPRPGSVLDLVKRQALLCHRTLRAIEEVATKSTILTRDTWETLLKFLLAANDSLLSPPTEKDDTGLSSYDIGDHLCERVLIQEEGGSQLIPDDMSYDTIAQCWFRYLHVLNNPVDLCHPDIISNTPKFRQHAMPGNGVVDPVQHECLNKLPYIFFRAMRGISIMVNAFLGIAQSVKAEDELYTTQISRQISGPSTPPGQKRVLYQDVLLSVIAGTLQKGSKMAATVTTPKSSTLPPNLSGHVSFDARQPLASARPRCNSILHLFGAWLFDAALARVSLHPSHKETADKARTESRSSSFTDSRHASISLDFPVIGLNGDNTYEAGRAEAIGALCRIFCAHKTGEAILPTYYSRFYIAMYYGLQTGDMLLGKIKIETDPTNTQMLLGKIKIETDPTNTQMLLGKIKIETDPTNTQMLLGKIKIETDPTNTQMLLGKIKIETDTANTQMLLGKIKIETDPTNTQMLLGKIKIETDPTNTQMLLGKIKIKTDPTNTQMLLGKIKMETDPTNTQMLLGKIKIETDPTNTQMLLGKIKIETDPTNTQMLLGKIKIETDTANTQMLLGKIKIETDPTNTQMLLGKIKIETDTANTQMLLGKIKIKTNTNQMLLGKIKIETDPTNTQMLLGKIKIETDPTNTQMLLRDRNTTNTQMLLGKIKIETDTANTQMLLGKIKIETDTANTQMLLGKIKIETDTANTQMLLGKIKIETDPTNTQMLLGKIDPTNTQMLLGKIKIERLIPTNTQMLLGKIKIETNTQMLLGKIKIETDPANTQMLLGKIKIETDPTNTQMLLGKIKIETDPTNTQMLLGKIKIETDPTNTQMLLGKIKMETDPTNTQMLLGKIKIETDPTNTQMLLGKIKIETDPTNTQMLLGKIKIETDPTNTQMLLGKIKIETDPTNTQMLLGKIKIETDPTNTQMLLGGLMLAVQDQAMFEEAEQNTLQPQHDTSTDSEAHADTSHTSVGTTSSDSSYQESAYQRLPQASQDVESAYGLFGQATSEVCTRLMVNWKTDLNTALAAMELLSGLAKVQIKPPNLLMCKRTVKWICDFIVFQCNRPSQHHTRDLHSMIVAAFKCLTLWLVEHSRLLYDKECLHNVLEVVELGISGSKSQTKPTEAYSVTLKDSKSVSLNKNRASDVPKFKGDKELMPASMRVKEAAEGVLTVIIQHVGAFPPPCGPESLFSLLDEKSLLKYCKGNSLPEAGSPFKYFVLDNSIIVGLLEQPLGNNEDPLPTVTALIRGPFGRHAWTMQLRHSPRNNKINSRSRSRLTDPGRPLPMENVGIHHNIKHRYFPESADKIPPSKADKSIPTLESLVKDNDRTDLNKLKSFIDKAVQFENEISRRSKLNMKQSPFPSQDIECKTPRITQEYQTARLFLSHYGFLSLEALKDNNNSSIPPALVMLDTTNSGLFTDLEILDTVTSRDNDTVHIFYVKSGQKNFHDIIDNVTSRSNVQSQFIEFLHSLGWPVDVRKHAGWTGHISTSWKVMEPEEDISASDYQMSTGGSVYDGRQQVLYWADVSSEVAFVVPSTESRISSSNSSGDKSPLLTHKVAERAASDISINKPKTLSLDRADHVDKIKGDSPISPHDQPIFKKSGRQPALMAGPDIKILVVWLENFQDHENFPTEDILSVTRTGMEHLNTSLMSSTTKSAEKDTFIIFIHALQNGLFRIHMQGITGRINMAIPLIDGMVVSRRTLGPMVRQTAINIGKRKRLESETYQPPHVRRKLKIQEMAKQYRLKMSEPEFYTALFHDVPK</sequence>
<accession>A0A6J8A8P2</accession>
<dbReference type="PROSITE" id="PS50085">
    <property type="entry name" value="RAPGAP"/>
    <property type="match status" value="1"/>
</dbReference>
<keyword evidence="1" id="KW-0343">GTPase activation</keyword>
<dbReference type="Gene3D" id="3.40.50.11210">
    <property type="entry name" value="Rap/Ran-GAP"/>
    <property type="match status" value="1"/>
</dbReference>
<dbReference type="PANTHER" id="PTHR21344:SF1">
    <property type="entry name" value="RAL GTPASE-ACTIVATING PROTEIN SUBUNIT BETA"/>
    <property type="match status" value="1"/>
</dbReference>
<evidence type="ECO:0000256" key="2">
    <source>
        <dbReference type="SAM" id="MobiDB-lite"/>
    </source>
</evidence>
<dbReference type="Pfam" id="PF20412">
    <property type="entry name" value="RALGAPB_N"/>
    <property type="match status" value="1"/>
</dbReference>
<dbReference type="GO" id="GO:0051056">
    <property type="term" value="P:regulation of small GTPase mediated signal transduction"/>
    <property type="evidence" value="ECO:0007669"/>
    <property type="project" value="InterPro"/>
</dbReference>
<dbReference type="GO" id="GO:0005096">
    <property type="term" value="F:GTPase activator activity"/>
    <property type="evidence" value="ECO:0007669"/>
    <property type="project" value="UniProtKB-KW"/>
</dbReference>
<dbReference type="InterPro" id="IPR000331">
    <property type="entry name" value="Rap/Ran_GAP_dom"/>
</dbReference>
<dbReference type="SUPFAM" id="SSF111347">
    <property type="entry name" value="Rap/Ran-GAP"/>
    <property type="match status" value="1"/>
</dbReference>
<evidence type="ECO:0000259" key="3">
    <source>
        <dbReference type="PROSITE" id="PS50085"/>
    </source>
</evidence>
<dbReference type="InterPro" id="IPR046859">
    <property type="entry name" value="RGPA/RALGAPB_N"/>
</dbReference>
<feature type="region of interest" description="Disordered" evidence="2">
    <location>
        <begin position="1060"/>
        <end position="1102"/>
    </location>
</feature>
<evidence type="ECO:0000313" key="4">
    <source>
        <dbReference type="EMBL" id="CAC5362239.1"/>
    </source>
</evidence>
<proteinExistence type="predicted"/>
<feature type="compositionally biased region" description="Basic and acidic residues" evidence="2">
    <location>
        <begin position="1071"/>
        <end position="1081"/>
    </location>
</feature>
<dbReference type="InterPro" id="IPR035974">
    <property type="entry name" value="Rap/Ran-GAP_sf"/>
</dbReference>
<feature type="compositionally biased region" description="Polar residues" evidence="2">
    <location>
        <begin position="1082"/>
        <end position="1102"/>
    </location>
</feature>
<dbReference type="OrthoDB" id="10009983at2759"/>
<organism evidence="4 5">
    <name type="scientific">Mytilus coruscus</name>
    <name type="common">Sea mussel</name>
    <dbReference type="NCBI Taxonomy" id="42192"/>
    <lineage>
        <taxon>Eukaryota</taxon>
        <taxon>Metazoa</taxon>
        <taxon>Spiralia</taxon>
        <taxon>Lophotrochozoa</taxon>
        <taxon>Mollusca</taxon>
        <taxon>Bivalvia</taxon>
        <taxon>Autobranchia</taxon>
        <taxon>Pteriomorphia</taxon>
        <taxon>Mytilida</taxon>
        <taxon>Mytiloidea</taxon>
        <taxon>Mytilidae</taxon>
        <taxon>Mytilinae</taxon>
        <taxon>Mytilus</taxon>
    </lineage>
</organism>
<feature type="domain" description="Rap-GAP" evidence="3">
    <location>
        <begin position="1534"/>
        <end position="1776"/>
    </location>
</feature>
<keyword evidence="5" id="KW-1185">Reference proteome</keyword>